<comment type="caution">
    <text evidence="2">The sequence shown here is derived from an EMBL/GenBank/DDBJ whole genome shotgun (WGS) entry which is preliminary data.</text>
</comment>
<dbReference type="Proteomes" id="UP001066276">
    <property type="component" value="Chromosome 10"/>
</dbReference>
<feature type="region of interest" description="Disordered" evidence="1">
    <location>
        <begin position="1"/>
        <end position="38"/>
    </location>
</feature>
<dbReference type="EMBL" id="JANPWB010000014">
    <property type="protein sequence ID" value="KAJ1097736.1"/>
    <property type="molecule type" value="Genomic_DNA"/>
</dbReference>
<sequence length="189" mass="20847">MQIVQREQFAQPSPGSPVAEKKKRKLFGPGQRARGGRESWRCKLAWLAQSQGAAKPLADSEAPLSRQNRMKLLAEDQPLNPLLHTGSPEGLIRGASGCGPIGKSRDVSDKPVPLKGRYSRRYRLCLTGDGLGPNPDMPFRGQSRNLHTSLKARVEGLVACCCEPNICSKQEYWAFMKFMGSLLEILTDN</sequence>
<proteinExistence type="predicted"/>
<organism evidence="2 3">
    <name type="scientific">Pleurodeles waltl</name>
    <name type="common">Iberian ribbed newt</name>
    <dbReference type="NCBI Taxonomy" id="8319"/>
    <lineage>
        <taxon>Eukaryota</taxon>
        <taxon>Metazoa</taxon>
        <taxon>Chordata</taxon>
        <taxon>Craniata</taxon>
        <taxon>Vertebrata</taxon>
        <taxon>Euteleostomi</taxon>
        <taxon>Amphibia</taxon>
        <taxon>Batrachia</taxon>
        <taxon>Caudata</taxon>
        <taxon>Salamandroidea</taxon>
        <taxon>Salamandridae</taxon>
        <taxon>Pleurodelinae</taxon>
        <taxon>Pleurodeles</taxon>
    </lineage>
</organism>
<protein>
    <submittedName>
        <fullName evidence="2">Uncharacterized protein</fullName>
    </submittedName>
</protein>
<reference evidence="2" key="1">
    <citation type="journal article" date="2022" name="bioRxiv">
        <title>Sequencing and chromosome-scale assembly of the giantPleurodeles waltlgenome.</title>
        <authorList>
            <person name="Brown T."/>
            <person name="Elewa A."/>
            <person name="Iarovenko S."/>
            <person name="Subramanian E."/>
            <person name="Araus A.J."/>
            <person name="Petzold A."/>
            <person name="Susuki M."/>
            <person name="Suzuki K.-i.T."/>
            <person name="Hayashi T."/>
            <person name="Toyoda A."/>
            <person name="Oliveira C."/>
            <person name="Osipova E."/>
            <person name="Leigh N.D."/>
            <person name="Simon A."/>
            <person name="Yun M.H."/>
        </authorList>
    </citation>
    <scope>NUCLEOTIDE SEQUENCE</scope>
    <source>
        <strain evidence="2">20211129_DDA</strain>
        <tissue evidence="2">Liver</tissue>
    </source>
</reference>
<evidence type="ECO:0000313" key="3">
    <source>
        <dbReference type="Proteomes" id="UP001066276"/>
    </source>
</evidence>
<gene>
    <name evidence="2" type="ORF">NDU88_002853</name>
</gene>
<keyword evidence="3" id="KW-1185">Reference proteome</keyword>
<name>A0AAV7M2V6_PLEWA</name>
<evidence type="ECO:0000256" key="1">
    <source>
        <dbReference type="SAM" id="MobiDB-lite"/>
    </source>
</evidence>
<evidence type="ECO:0000313" key="2">
    <source>
        <dbReference type="EMBL" id="KAJ1097736.1"/>
    </source>
</evidence>
<accession>A0AAV7M2V6</accession>
<dbReference type="AlphaFoldDB" id="A0AAV7M2V6"/>